<keyword evidence="10" id="KW-0501">Molybdenum cofactor biosynthesis</keyword>
<evidence type="ECO:0000256" key="4">
    <source>
        <dbReference type="ARBA" id="ARBA00022691"/>
    </source>
</evidence>
<feature type="domain" description="Radical SAM core" evidence="13">
    <location>
        <begin position="21"/>
        <end position="260"/>
    </location>
</feature>
<dbReference type="Pfam" id="PF06463">
    <property type="entry name" value="Mob_synth_C"/>
    <property type="match status" value="1"/>
</dbReference>
<comment type="cofactor">
    <cofactor evidence="1">
        <name>[4Fe-4S] cluster</name>
        <dbReference type="ChEBI" id="CHEBI:49883"/>
    </cofactor>
</comment>
<dbReference type="SFLD" id="SFLDG01386">
    <property type="entry name" value="main_SPASM_domain-containing"/>
    <property type="match status" value="1"/>
</dbReference>
<dbReference type="EMBL" id="UINC01123570">
    <property type="protein sequence ID" value="SVD00117.1"/>
    <property type="molecule type" value="Genomic_DNA"/>
</dbReference>
<dbReference type="InterPro" id="IPR006638">
    <property type="entry name" value="Elp3/MiaA/NifB-like_rSAM"/>
</dbReference>
<comment type="catalytic activity">
    <reaction evidence="12">
        <text>GTP + AH2 + S-adenosyl-L-methionine = (8S)-3',8-cyclo-7,8-dihydroguanosine 5'-triphosphate + 5'-deoxyadenosine + L-methionine + A + H(+)</text>
        <dbReference type="Rhea" id="RHEA:49576"/>
        <dbReference type="ChEBI" id="CHEBI:13193"/>
        <dbReference type="ChEBI" id="CHEBI:15378"/>
        <dbReference type="ChEBI" id="CHEBI:17319"/>
        <dbReference type="ChEBI" id="CHEBI:17499"/>
        <dbReference type="ChEBI" id="CHEBI:37565"/>
        <dbReference type="ChEBI" id="CHEBI:57844"/>
        <dbReference type="ChEBI" id="CHEBI:59789"/>
        <dbReference type="ChEBI" id="CHEBI:131766"/>
        <dbReference type="EC" id="4.1.99.22"/>
    </reaction>
</comment>
<keyword evidence="11" id="KW-0456">Lyase</keyword>
<dbReference type="SMART" id="SM00729">
    <property type="entry name" value="Elp3"/>
    <property type="match status" value="1"/>
</dbReference>
<dbReference type="SFLD" id="SFLDS00029">
    <property type="entry name" value="Radical_SAM"/>
    <property type="match status" value="1"/>
</dbReference>
<dbReference type="InterPro" id="IPR040064">
    <property type="entry name" value="MoaA-like"/>
</dbReference>
<dbReference type="Pfam" id="PF04055">
    <property type="entry name" value="Radical_SAM"/>
    <property type="match status" value="1"/>
</dbReference>
<name>A0A382RSR6_9ZZZZ</name>
<evidence type="ECO:0000256" key="1">
    <source>
        <dbReference type="ARBA" id="ARBA00001966"/>
    </source>
</evidence>
<dbReference type="InterPro" id="IPR000385">
    <property type="entry name" value="MoaA_NifB_PqqE_Fe-S-bd_CS"/>
</dbReference>
<evidence type="ECO:0000256" key="8">
    <source>
        <dbReference type="ARBA" id="ARBA00023014"/>
    </source>
</evidence>
<dbReference type="PANTHER" id="PTHR22960">
    <property type="entry name" value="MOLYBDOPTERIN COFACTOR SYNTHESIS PROTEIN A"/>
    <property type="match status" value="1"/>
</dbReference>
<dbReference type="GO" id="GO:0061798">
    <property type="term" value="F:GTP 3',8'-cyclase activity"/>
    <property type="evidence" value="ECO:0007669"/>
    <property type="project" value="UniProtKB-EC"/>
</dbReference>
<accession>A0A382RSR6</accession>
<keyword evidence="9" id="KW-0342">GTP-binding</keyword>
<dbReference type="GO" id="GO:0061799">
    <property type="term" value="F:cyclic pyranopterin monophosphate synthase activity"/>
    <property type="evidence" value="ECO:0007669"/>
    <property type="project" value="TreeGrafter"/>
</dbReference>
<evidence type="ECO:0000313" key="14">
    <source>
        <dbReference type="EMBL" id="SVD00117.1"/>
    </source>
</evidence>
<dbReference type="PANTHER" id="PTHR22960:SF0">
    <property type="entry name" value="MOLYBDENUM COFACTOR BIOSYNTHESIS PROTEIN 1"/>
    <property type="match status" value="1"/>
</dbReference>
<keyword evidence="5" id="KW-0479">Metal-binding</keyword>
<dbReference type="EC" id="4.1.99.22" evidence="2"/>
<dbReference type="GO" id="GO:0046872">
    <property type="term" value="F:metal ion binding"/>
    <property type="evidence" value="ECO:0007669"/>
    <property type="project" value="UniProtKB-KW"/>
</dbReference>
<reference evidence="14" key="1">
    <citation type="submission" date="2018-05" db="EMBL/GenBank/DDBJ databases">
        <authorList>
            <person name="Lanie J.A."/>
            <person name="Ng W.-L."/>
            <person name="Kazmierczak K.M."/>
            <person name="Andrzejewski T.M."/>
            <person name="Davidsen T.M."/>
            <person name="Wayne K.J."/>
            <person name="Tettelin H."/>
            <person name="Glass J.I."/>
            <person name="Rusch D."/>
            <person name="Podicherti R."/>
            <person name="Tsui H.-C.T."/>
            <person name="Winkler M.E."/>
        </authorList>
    </citation>
    <scope>NUCLEOTIDE SEQUENCE</scope>
</reference>
<evidence type="ECO:0000256" key="2">
    <source>
        <dbReference type="ARBA" id="ARBA00012167"/>
    </source>
</evidence>
<dbReference type="InterPro" id="IPR013785">
    <property type="entry name" value="Aldolase_TIM"/>
</dbReference>
<evidence type="ECO:0000256" key="5">
    <source>
        <dbReference type="ARBA" id="ARBA00022723"/>
    </source>
</evidence>
<evidence type="ECO:0000256" key="7">
    <source>
        <dbReference type="ARBA" id="ARBA00023004"/>
    </source>
</evidence>
<dbReference type="UniPathway" id="UPA00344"/>
<dbReference type="InterPro" id="IPR007197">
    <property type="entry name" value="rSAM"/>
</dbReference>
<dbReference type="SUPFAM" id="SSF102114">
    <property type="entry name" value="Radical SAM enzymes"/>
    <property type="match status" value="1"/>
</dbReference>
<organism evidence="14">
    <name type="scientific">marine metagenome</name>
    <dbReference type="NCBI Taxonomy" id="408172"/>
    <lineage>
        <taxon>unclassified sequences</taxon>
        <taxon>metagenomes</taxon>
        <taxon>ecological metagenomes</taxon>
    </lineage>
</organism>
<dbReference type="AlphaFoldDB" id="A0A382RSR6"/>
<keyword evidence="8" id="KW-0411">Iron-sulfur</keyword>
<dbReference type="CDD" id="cd01335">
    <property type="entry name" value="Radical_SAM"/>
    <property type="match status" value="1"/>
</dbReference>
<dbReference type="InterPro" id="IPR050105">
    <property type="entry name" value="MoCo_biosynth_MoaA/MoaC"/>
</dbReference>
<dbReference type="GO" id="GO:0006777">
    <property type="term" value="P:Mo-molybdopterin cofactor biosynthetic process"/>
    <property type="evidence" value="ECO:0007669"/>
    <property type="project" value="UniProtKB-KW"/>
</dbReference>
<evidence type="ECO:0000259" key="13">
    <source>
        <dbReference type="PROSITE" id="PS51918"/>
    </source>
</evidence>
<evidence type="ECO:0000256" key="9">
    <source>
        <dbReference type="ARBA" id="ARBA00023134"/>
    </source>
</evidence>
<keyword evidence="3" id="KW-0004">4Fe-4S</keyword>
<dbReference type="SFLD" id="SFLDG01383">
    <property type="entry name" value="cyclic_pyranopterin_phosphate"/>
    <property type="match status" value="1"/>
</dbReference>
<dbReference type="Gene3D" id="3.20.20.70">
    <property type="entry name" value="Aldolase class I"/>
    <property type="match status" value="1"/>
</dbReference>
<dbReference type="InterPro" id="IPR058240">
    <property type="entry name" value="rSAM_sf"/>
</dbReference>
<sequence length="318" mass="35379">RNQFSPQWGHSMSGPSVLQDSHNRVIRDLRISITDRCNFNCTYCLPETEEAANFFQPVTLGAKSNTPVPGKLPYPWKPRSQILSFEEIVRVTQVAASFGVDKIRITGGEPLLRQGVESLISQITAIGMIRDLSLTTNGTHFPRLAKRLKEAGLGRVTISLDSLDRDNFKKITGRDGLAEVLKSIRLAKSIGLTPLKVNAVIIRGLNDHEIVQLAKFAMDEDIIMRFIEFMPLDSRQAWSREHVVSGSEIVEQIQSKFPLTRLPAGNPSETSTRWSLGRGAAEVGIIAPVTQPFCGNCNRIRLTADGKIRTCLFSHHEH</sequence>
<keyword evidence="4" id="KW-0949">S-adenosyl-L-methionine</keyword>
<dbReference type="CDD" id="cd21117">
    <property type="entry name" value="Twitch_MoaA"/>
    <property type="match status" value="1"/>
</dbReference>
<dbReference type="InterPro" id="IPR013483">
    <property type="entry name" value="MoaA"/>
</dbReference>
<gene>
    <name evidence="14" type="ORF">METZ01_LOCUS352971</name>
</gene>
<dbReference type="PROSITE" id="PS01305">
    <property type="entry name" value="MOAA_NIFB_PQQE"/>
    <property type="match status" value="1"/>
</dbReference>
<keyword evidence="6" id="KW-0547">Nucleotide-binding</keyword>
<evidence type="ECO:0000256" key="12">
    <source>
        <dbReference type="ARBA" id="ARBA00048697"/>
    </source>
</evidence>
<evidence type="ECO:0000256" key="3">
    <source>
        <dbReference type="ARBA" id="ARBA00022485"/>
    </source>
</evidence>
<evidence type="ECO:0000256" key="11">
    <source>
        <dbReference type="ARBA" id="ARBA00023239"/>
    </source>
</evidence>
<keyword evidence="7" id="KW-0408">Iron</keyword>
<evidence type="ECO:0000256" key="10">
    <source>
        <dbReference type="ARBA" id="ARBA00023150"/>
    </source>
</evidence>
<dbReference type="PROSITE" id="PS51918">
    <property type="entry name" value="RADICAL_SAM"/>
    <property type="match status" value="1"/>
</dbReference>
<protein>
    <recommendedName>
        <fullName evidence="2">GTP 3',8-cyclase</fullName>
        <ecNumber evidence="2">4.1.99.22</ecNumber>
    </recommendedName>
</protein>
<dbReference type="InterPro" id="IPR010505">
    <property type="entry name" value="MoaA_twitch"/>
</dbReference>
<proteinExistence type="predicted"/>
<dbReference type="GO" id="GO:0005525">
    <property type="term" value="F:GTP binding"/>
    <property type="evidence" value="ECO:0007669"/>
    <property type="project" value="UniProtKB-KW"/>
</dbReference>
<dbReference type="GO" id="GO:0051539">
    <property type="term" value="F:4 iron, 4 sulfur cluster binding"/>
    <property type="evidence" value="ECO:0007669"/>
    <property type="project" value="UniProtKB-KW"/>
</dbReference>
<feature type="non-terminal residue" evidence="14">
    <location>
        <position position="318"/>
    </location>
</feature>
<dbReference type="NCBIfam" id="TIGR02666">
    <property type="entry name" value="moaA"/>
    <property type="match status" value="1"/>
</dbReference>
<dbReference type="SFLD" id="SFLDG01067">
    <property type="entry name" value="SPASM/twitch_domain_containing"/>
    <property type="match status" value="1"/>
</dbReference>
<feature type="non-terminal residue" evidence="14">
    <location>
        <position position="1"/>
    </location>
</feature>
<evidence type="ECO:0000256" key="6">
    <source>
        <dbReference type="ARBA" id="ARBA00022741"/>
    </source>
</evidence>